<evidence type="ECO:0000256" key="1">
    <source>
        <dbReference type="SAM" id="MobiDB-lite"/>
    </source>
</evidence>
<evidence type="ECO:0000313" key="2">
    <source>
        <dbReference type="EMBL" id="QHU03647.1"/>
    </source>
</evidence>
<protein>
    <submittedName>
        <fullName evidence="2">Uncharacterized protein</fullName>
    </submittedName>
</protein>
<sequence length="94" mass="11313">MSLQYNKKTMFAISTSPTWFAKTDDFKKIGKKIQKQRNSEVERIKDKIGDIARDEQRRVKEYFKEHQDIIKKNKDEKTKTKKKSNAKKIDLYEK</sequence>
<dbReference type="EMBL" id="MN740384">
    <property type="protein sequence ID" value="QHU03647.1"/>
    <property type="molecule type" value="Genomic_DNA"/>
</dbReference>
<accession>A0A6C0JGR8</accession>
<feature type="region of interest" description="Disordered" evidence="1">
    <location>
        <begin position="74"/>
        <end position="94"/>
    </location>
</feature>
<name>A0A6C0JGR8_9ZZZZ</name>
<proteinExistence type="predicted"/>
<dbReference type="AlphaFoldDB" id="A0A6C0JGR8"/>
<organism evidence="2">
    <name type="scientific">viral metagenome</name>
    <dbReference type="NCBI Taxonomy" id="1070528"/>
    <lineage>
        <taxon>unclassified sequences</taxon>
        <taxon>metagenomes</taxon>
        <taxon>organismal metagenomes</taxon>
    </lineage>
</organism>
<reference evidence="2" key="1">
    <citation type="journal article" date="2020" name="Nature">
        <title>Giant virus diversity and host interactions through global metagenomics.</title>
        <authorList>
            <person name="Schulz F."/>
            <person name="Roux S."/>
            <person name="Paez-Espino D."/>
            <person name="Jungbluth S."/>
            <person name="Walsh D.A."/>
            <person name="Denef V.J."/>
            <person name="McMahon K.D."/>
            <person name="Konstantinidis K.T."/>
            <person name="Eloe-Fadrosh E.A."/>
            <person name="Kyrpides N.C."/>
            <person name="Woyke T."/>
        </authorList>
    </citation>
    <scope>NUCLEOTIDE SEQUENCE</scope>
    <source>
        <strain evidence="2">GVMAG-M-3300027206-1</strain>
    </source>
</reference>